<feature type="compositionally biased region" description="Basic residues" evidence="1">
    <location>
        <begin position="41"/>
        <end position="51"/>
    </location>
</feature>
<reference evidence="2 3" key="1">
    <citation type="submission" date="2021-06" db="EMBL/GenBank/DDBJ databases">
        <authorList>
            <person name="Palmer J.M."/>
        </authorList>
    </citation>
    <scope>NUCLEOTIDE SEQUENCE [LARGE SCALE GENOMIC DNA]</scope>
    <source>
        <strain evidence="2 3">CL_MEX2019</strain>
        <tissue evidence="2">Muscle</tissue>
    </source>
</reference>
<sequence>MRLSFASRIFLYPLATTGAELGLLLMNGGRPRERARERERERRRRGGRTKPSRAAAPNQPPAPPGINSPAWSAHPVNPASLFPCVPVTWFPPGL</sequence>
<organism evidence="2 3">
    <name type="scientific">Characodon lateralis</name>
    <dbReference type="NCBI Taxonomy" id="208331"/>
    <lineage>
        <taxon>Eukaryota</taxon>
        <taxon>Metazoa</taxon>
        <taxon>Chordata</taxon>
        <taxon>Craniata</taxon>
        <taxon>Vertebrata</taxon>
        <taxon>Euteleostomi</taxon>
        <taxon>Actinopterygii</taxon>
        <taxon>Neopterygii</taxon>
        <taxon>Teleostei</taxon>
        <taxon>Neoteleostei</taxon>
        <taxon>Acanthomorphata</taxon>
        <taxon>Ovalentaria</taxon>
        <taxon>Atherinomorphae</taxon>
        <taxon>Cyprinodontiformes</taxon>
        <taxon>Goodeidae</taxon>
        <taxon>Characodon</taxon>
    </lineage>
</organism>
<evidence type="ECO:0000313" key="2">
    <source>
        <dbReference type="EMBL" id="MED6292375.1"/>
    </source>
</evidence>
<evidence type="ECO:0000256" key="1">
    <source>
        <dbReference type="SAM" id="MobiDB-lite"/>
    </source>
</evidence>
<name>A0ABU7EZV9_9TELE</name>
<feature type="region of interest" description="Disordered" evidence="1">
    <location>
        <begin position="27"/>
        <end position="71"/>
    </location>
</feature>
<feature type="compositionally biased region" description="Basic and acidic residues" evidence="1">
    <location>
        <begin position="30"/>
        <end position="40"/>
    </location>
</feature>
<accession>A0ABU7EZV9</accession>
<protein>
    <submittedName>
        <fullName evidence="2">Uncharacterized protein</fullName>
    </submittedName>
</protein>
<gene>
    <name evidence="2" type="ORF">CHARACLAT_033218</name>
</gene>
<evidence type="ECO:0000313" key="3">
    <source>
        <dbReference type="Proteomes" id="UP001352852"/>
    </source>
</evidence>
<keyword evidence="3" id="KW-1185">Reference proteome</keyword>
<proteinExistence type="predicted"/>
<dbReference type="Proteomes" id="UP001352852">
    <property type="component" value="Unassembled WGS sequence"/>
</dbReference>
<dbReference type="EMBL" id="JAHUTJ010072305">
    <property type="protein sequence ID" value="MED6292375.1"/>
    <property type="molecule type" value="Genomic_DNA"/>
</dbReference>
<comment type="caution">
    <text evidence="2">The sequence shown here is derived from an EMBL/GenBank/DDBJ whole genome shotgun (WGS) entry which is preliminary data.</text>
</comment>